<evidence type="ECO:0000313" key="2">
    <source>
        <dbReference type="Proteomes" id="UP000006322"/>
    </source>
</evidence>
<accession>K6ZXW6</accession>
<evidence type="ECO:0000313" key="1">
    <source>
        <dbReference type="EMBL" id="GAC35072.1"/>
    </source>
</evidence>
<organism evidence="1 2">
    <name type="scientific">Paraglaciecola polaris LMG 21857</name>
    <dbReference type="NCBI Taxonomy" id="1129793"/>
    <lineage>
        <taxon>Bacteria</taxon>
        <taxon>Pseudomonadati</taxon>
        <taxon>Pseudomonadota</taxon>
        <taxon>Gammaproteobacteria</taxon>
        <taxon>Alteromonadales</taxon>
        <taxon>Alteromonadaceae</taxon>
        <taxon>Paraglaciecola</taxon>
    </lineage>
</organism>
<dbReference type="SUPFAM" id="SSF56935">
    <property type="entry name" value="Porins"/>
    <property type="match status" value="1"/>
</dbReference>
<name>K6ZXW6_9ALTE</name>
<dbReference type="RefSeq" id="WP_007106836.1">
    <property type="nucleotide sequence ID" value="NZ_BAER01000126.1"/>
</dbReference>
<gene>
    <name evidence="1" type="ORF">GPLA_4193</name>
</gene>
<proteinExistence type="predicted"/>
<evidence type="ECO:0008006" key="3">
    <source>
        <dbReference type="Google" id="ProtNLM"/>
    </source>
</evidence>
<dbReference type="Proteomes" id="UP000006322">
    <property type="component" value="Unassembled WGS sequence"/>
</dbReference>
<dbReference type="EMBL" id="BAER01000126">
    <property type="protein sequence ID" value="GAC35072.1"/>
    <property type="molecule type" value="Genomic_DNA"/>
</dbReference>
<dbReference type="AlphaFoldDB" id="K6ZXW6"/>
<keyword evidence="2" id="KW-1185">Reference proteome</keyword>
<sequence>MNNFSKTVVLLTSLGFAAATNAEVRINGFANLVGGITSSDDALYGYDDSFSFKSESSFALQVSADINDKMTATGQIIARGEDDYDAEFEWAYFTFNATDHVSISAGRLRLPLFKYSASRDVGYSYHWVNTPRAVYAVPFNNLDGVRVDYANYAGDWEYNLQLAVGTFSGDNDLGDVEGKNVIVGTAEVQKDWFKARVVAGRGKTTIDADAVSNIINALAQISPELANDLDLRDDSGLFLGVGLEADFYDWFISGEFTSINAEDSFSPEDKAFYITAGLRFGAFTPSVTYEKLDGRGEIRFLDKVAALPVAFQPAATAAVVGLQQAVADEYEVLTLGVRYDYDTNIALKADISSYTSDIDDSLDSGLLRFAVNYIF</sequence>
<dbReference type="STRING" id="1129793.GPLA_4193"/>
<comment type="caution">
    <text evidence="1">The sequence shown here is derived from an EMBL/GenBank/DDBJ whole genome shotgun (WGS) entry which is preliminary data.</text>
</comment>
<protein>
    <recommendedName>
        <fullName evidence="3">Porin domain-containing protein</fullName>
    </recommendedName>
</protein>
<reference evidence="2" key="1">
    <citation type="journal article" date="2014" name="Environ. Microbiol.">
        <title>Comparative genomics of the marine bacterial genus Glaciecola reveals the high degree of genomic diversity and genomic characteristic for cold adaptation.</title>
        <authorList>
            <person name="Qin Q.L."/>
            <person name="Xie B.B."/>
            <person name="Yu Y."/>
            <person name="Shu Y.L."/>
            <person name="Rong J.C."/>
            <person name="Zhang Y.J."/>
            <person name="Zhao D.L."/>
            <person name="Chen X.L."/>
            <person name="Zhang X.Y."/>
            <person name="Chen B."/>
            <person name="Zhou B.C."/>
            <person name="Zhang Y.Z."/>
        </authorList>
    </citation>
    <scope>NUCLEOTIDE SEQUENCE [LARGE SCALE GENOMIC DNA]</scope>
    <source>
        <strain evidence="2">LMG 21857</strain>
    </source>
</reference>